<sequence length="132" mass="14364">MANPTPCRVGLRGKSKRGAVCVDLSETANLIKASHDDNGLLPSPVNLCMGWVCDPDFEKRFDGSNRTSFQSRERYSRNPITSPLALAATESQQSSRLPYGDPNNMKETHRKTSIHGFVPSGLGAGVERGMNT</sequence>
<dbReference type="AlphaFoldDB" id="A0A0J6YK35"/>
<evidence type="ECO:0000313" key="2">
    <source>
        <dbReference type="EMBL" id="KMP07318.1"/>
    </source>
</evidence>
<dbReference type="Proteomes" id="UP000054565">
    <property type="component" value="Unassembled WGS sequence"/>
</dbReference>
<proteinExistence type="predicted"/>
<feature type="region of interest" description="Disordered" evidence="1">
    <location>
        <begin position="62"/>
        <end position="109"/>
    </location>
</feature>
<dbReference type="EMBL" id="DS028097">
    <property type="protein sequence ID" value="KMP07318.1"/>
    <property type="molecule type" value="Genomic_DNA"/>
</dbReference>
<organism evidence="2 3">
    <name type="scientific">Coccidioides immitis RMSCC 2394</name>
    <dbReference type="NCBI Taxonomy" id="404692"/>
    <lineage>
        <taxon>Eukaryota</taxon>
        <taxon>Fungi</taxon>
        <taxon>Dikarya</taxon>
        <taxon>Ascomycota</taxon>
        <taxon>Pezizomycotina</taxon>
        <taxon>Eurotiomycetes</taxon>
        <taxon>Eurotiomycetidae</taxon>
        <taxon>Onygenales</taxon>
        <taxon>Onygenaceae</taxon>
        <taxon>Coccidioides</taxon>
    </lineage>
</organism>
<accession>A0A0J6YK35</accession>
<name>A0A0J6YK35_COCIT</name>
<gene>
    <name evidence="2" type="ORF">CIRG_06999</name>
</gene>
<evidence type="ECO:0000256" key="1">
    <source>
        <dbReference type="SAM" id="MobiDB-lite"/>
    </source>
</evidence>
<reference evidence="3" key="1">
    <citation type="journal article" date="2010" name="Genome Res.">
        <title>Population genomic sequencing of Coccidioides fungi reveals recent hybridization and transposon control.</title>
        <authorList>
            <person name="Neafsey D.E."/>
            <person name="Barker B.M."/>
            <person name="Sharpton T.J."/>
            <person name="Stajich J.E."/>
            <person name="Park D.J."/>
            <person name="Whiston E."/>
            <person name="Hung C.-Y."/>
            <person name="McMahan C."/>
            <person name="White J."/>
            <person name="Sykes S."/>
            <person name="Heiman D."/>
            <person name="Young S."/>
            <person name="Zeng Q."/>
            <person name="Abouelleil A."/>
            <person name="Aftuck L."/>
            <person name="Bessette D."/>
            <person name="Brown A."/>
            <person name="FitzGerald M."/>
            <person name="Lui A."/>
            <person name="Macdonald J.P."/>
            <person name="Priest M."/>
            <person name="Orbach M.J."/>
            <person name="Galgiani J.N."/>
            <person name="Kirkland T.N."/>
            <person name="Cole G.T."/>
            <person name="Birren B.W."/>
            <person name="Henn M.R."/>
            <person name="Taylor J.W."/>
            <person name="Rounsley S.D."/>
        </authorList>
    </citation>
    <scope>NUCLEOTIDE SEQUENCE [LARGE SCALE GENOMIC DNA]</scope>
    <source>
        <strain evidence="3">RMSCC 2394</strain>
    </source>
</reference>
<protein>
    <submittedName>
        <fullName evidence="2">Uncharacterized protein</fullName>
    </submittedName>
</protein>
<evidence type="ECO:0000313" key="3">
    <source>
        <dbReference type="Proteomes" id="UP000054565"/>
    </source>
</evidence>